<evidence type="ECO:0000259" key="1">
    <source>
        <dbReference type="PROSITE" id="PS50075"/>
    </source>
</evidence>
<dbReference type="InterPro" id="IPR036736">
    <property type="entry name" value="ACP-like_sf"/>
</dbReference>
<dbReference type="InterPro" id="IPR025110">
    <property type="entry name" value="AMP-bd_C"/>
</dbReference>
<dbReference type="Proteomes" id="UP000186905">
    <property type="component" value="Unassembled WGS sequence"/>
</dbReference>
<dbReference type="Gene3D" id="1.10.1200.10">
    <property type="entry name" value="ACP-like"/>
    <property type="match status" value="1"/>
</dbReference>
<dbReference type="EMBL" id="MJIL01000048">
    <property type="protein sequence ID" value="OLQ79991.1"/>
    <property type="molecule type" value="Genomic_DNA"/>
</dbReference>
<dbReference type="SUPFAM" id="SSF56801">
    <property type="entry name" value="Acetyl-CoA synthetase-like"/>
    <property type="match status" value="2"/>
</dbReference>
<organism evidence="2 3">
    <name type="scientific">Photobacterium proteolyticum</name>
    <dbReference type="NCBI Taxonomy" id="1903952"/>
    <lineage>
        <taxon>Bacteria</taxon>
        <taxon>Pseudomonadati</taxon>
        <taxon>Pseudomonadota</taxon>
        <taxon>Gammaproteobacteria</taxon>
        <taxon>Vibrionales</taxon>
        <taxon>Vibrionaceae</taxon>
        <taxon>Photobacterium</taxon>
    </lineage>
</organism>
<dbReference type="GO" id="GO:0044550">
    <property type="term" value="P:secondary metabolite biosynthetic process"/>
    <property type="evidence" value="ECO:0007669"/>
    <property type="project" value="TreeGrafter"/>
</dbReference>
<dbReference type="InterPro" id="IPR001242">
    <property type="entry name" value="Condensation_dom"/>
</dbReference>
<dbReference type="InterPro" id="IPR045851">
    <property type="entry name" value="AMP-bd_C_sf"/>
</dbReference>
<dbReference type="SUPFAM" id="SSF47336">
    <property type="entry name" value="ACP-like"/>
    <property type="match status" value="2"/>
</dbReference>
<dbReference type="InterPro" id="IPR020845">
    <property type="entry name" value="AMP-binding_CS"/>
</dbReference>
<dbReference type="RefSeq" id="WP_075762608.1">
    <property type="nucleotide sequence ID" value="NZ_MJIL01000048.1"/>
</dbReference>
<dbReference type="Gene3D" id="3.30.559.10">
    <property type="entry name" value="Chloramphenicol acetyltransferase-like domain"/>
    <property type="match status" value="1"/>
</dbReference>
<dbReference type="InterPro" id="IPR042099">
    <property type="entry name" value="ANL_N_sf"/>
</dbReference>
<dbReference type="InterPro" id="IPR000873">
    <property type="entry name" value="AMP-dep_synth/lig_dom"/>
</dbReference>
<dbReference type="GO" id="GO:0003824">
    <property type="term" value="F:catalytic activity"/>
    <property type="evidence" value="ECO:0007669"/>
    <property type="project" value="InterPro"/>
</dbReference>
<dbReference type="Gene3D" id="3.40.50.12780">
    <property type="entry name" value="N-terminal domain of ligase-like"/>
    <property type="match status" value="1"/>
</dbReference>
<dbReference type="InterPro" id="IPR009081">
    <property type="entry name" value="PP-bd_ACP"/>
</dbReference>
<feature type="domain" description="Carrier" evidence="1">
    <location>
        <begin position="515"/>
        <end position="590"/>
    </location>
</feature>
<dbReference type="FunFam" id="3.40.50.980:FF:000001">
    <property type="entry name" value="Non-ribosomal peptide synthetase"/>
    <property type="match status" value="1"/>
</dbReference>
<dbReference type="PANTHER" id="PTHR45527:SF1">
    <property type="entry name" value="FATTY ACID SYNTHASE"/>
    <property type="match status" value="1"/>
</dbReference>
<dbReference type="OrthoDB" id="9757559at2"/>
<dbReference type="InterPro" id="IPR010071">
    <property type="entry name" value="AA_adenyl_dom"/>
</dbReference>
<dbReference type="CDD" id="cd19531">
    <property type="entry name" value="LCL_NRPS-like"/>
    <property type="match status" value="1"/>
</dbReference>
<sequence length="1821" mass="202149">MRQYDLVEMFTRQCATREEAAAIEWGEDSLSYRALRQQTASIAQCLRRQGQGNIALYLDSCPTLVSTLLACLHTGHVFAPVNVSLPEQLAATMMQRIAPACIVTSARHVAKLEKIVALLPEPPKIVVWDEITPSLEPAPLSALEPPRFQDRCYIYFTSGSTGEPKAILGSYRGLSHFVQWQQHEFGISARHRVGQVTIPAFDPYLREVLLPLVAGGVLVMPAVRDLVLSDELLPWLNREEISVLHMVPTLFRQRLLQGDATQDGAPHPLSLEYLFLAGEQLRGQDLEQFYARYGEEQCQLVNLYGPTETTLAKVFRRVTPDDQALDVIPIGRPLDEQVKVHILDAQGEPCATGDSGEIVIETAMRSYGYLGQEEENRRCFRQSPPYYFTGDIGVSQPDGQLVCLGRKDNQIKVRGVRADLLGIERVVQQAPTVGQCVVQVIDSGLPSARLKAFIVSDKADGAQIFDFVGQRLHQALVPAEWELVDTLPMLPNGKINRKALSNLSGVELRLDAYRGPQTPQEEKILAVWRQVLQQERIGMDDHFFRRGGHSLLLMSLKAEMEKAFAVAVEMAALFEHLTPATQLEYAQTSAAHIPACRLEKVPQDQVGPVSVLQRNIILAHQFHRQNTSYNLTRVVEIDRSLDISILQQAVDSCVGQLAILRSVFDIDNGDVVTRVMPEVTIPVEPASLADKQQLTMAQAAFVRPFILEQAPLMRVGLWSVADGSTFLALDIHHSIADGMSATQLLTMLLDSYQSLSQGASLPAPLPWQYHDYIGYNLQQQARLEADNLNYWQQELANLPEPLQLTPGQERPLQFDGAGDTLYLDIETALLSELQQVASRQGCTLFVLLYAAYALTLHKLSGQDDIVIGVPVAGRDLPEIADVPGVFMRVLPVRAPYQSEMSFGDYLAAIQQQFAGAVAHQDFAFEHLVEAVKAPRSASRQPLFDTMFALHDAMSWQSELQGISAQEIHIAQRQVKADIVVDAYRNGGSLTLAFSHAVNMVDSSRIRQLADHMQILLQRIPQFMPLQRVGTIDTLPQAERLQLVESFNQTTQPVDGAQTLIERFHQQVARDPEQQACRSQGLSLSYLALDQRANQLAYALLERLGRRPARVAIMVSPSVDLAVAILAVLKAGMTYVPLDPDFPDERLQYMIRNAGVELLLTDLPELAGKLSGETILDCRDKGITEYPTSLPVGVTYDPHQLAYVIYTSGSTGQPKGVMIENHSVVNFINGMERSLDFTADKTVLALTTFSFDIFVLEFFLPLLTGAQLVIASREQQQDMAALSALIRTESITTLQFTPSRMKMFLAFEPDLQCFSGVDEVLMGGEYVGFELVESIKRCCPARVFNMYGPTETTVWSAVCELTHAIQSTVGRPIDNTQLYVLDNAQQLCPMGTMGELYIAGDGLARGYHQLPDKTATAFVANPFRSGEKMYRTGDLAYWLPGGDLCVCGRQDNQVKVKGHRIELHEIEEVLTWYPAIRDAVCLVRERQIQGFSESYLCAFYLSESDIEEDLLRQHLRAHLPDYMVPEAWARLAEFPLTANGKADRRAFPAIESSKPQLQPVKTQTPTQQVIYQTWAEILPVSHIGLHDNFFDVGGNSFHVVLVQKALAEQGIDVMAIDILEHATICGLADWYDSQQSEVEMIPCAGIPFLSAPIDNDATAPEWDYRYAAGQSRQLEVLGDQLGVSRDILLTGLTVYALAAATELNRLDIYLGDGDAQCQHVTIDLSGIDSLQGFFERVGEAVAGMTGVALRQLLPPEKSGHCSIYIANDDRKAVKRNALFDLVFVYSWEDELMLSSAINNNSFSRADFSLIGAGLNELVTQFT</sequence>
<evidence type="ECO:0000313" key="2">
    <source>
        <dbReference type="EMBL" id="OLQ79991.1"/>
    </source>
</evidence>
<proteinExistence type="predicted"/>
<dbReference type="Pfam" id="PF00501">
    <property type="entry name" value="AMP-binding"/>
    <property type="match status" value="2"/>
</dbReference>
<keyword evidence="3" id="KW-1185">Reference proteome</keyword>
<dbReference type="GO" id="GO:0005737">
    <property type="term" value="C:cytoplasm"/>
    <property type="evidence" value="ECO:0007669"/>
    <property type="project" value="TreeGrafter"/>
</dbReference>
<dbReference type="CDD" id="cd05930">
    <property type="entry name" value="A_NRPS"/>
    <property type="match status" value="2"/>
</dbReference>
<dbReference type="PROSITE" id="PS50075">
    <property type="entry name" value="CARRIER"/>
    <property type="match status" value="2"/>
</dbReference>
<dbReference type="FunFam" id="3.40.50.12780:FF:000012">
    <property type="entry name" value="Non-ribosomal peptide synthetase"/>
    <property type="match status" value="1"/>
</dbReference>
<name>A0A1Q9GXY0_9GAMM</name>
<feature type="domain" description="Carrier" evidence="1">
    <location>
        <begin position="1560"/>
        <end position="1634"/>
    </location>
</feature>
<gene>
    <name evidence="2" type="ORF">BIT28_01700</name>
</gene>
<reference evidence="2 3" key="1">
    <citation type="submission" date="2016-09" db="EMBL/GenBank/DDBJ databases">
        <title>Photobacterium proteolyticum sp. nov. a protease producing bacterium isolated from ocean sediments of Laizhou Bay.</title>
        <authorList>
            <person name="Li Y."/>
        </authorList>
    </citation>
    <scope>NUCLEOTIDE SEQUENCE [LARGE SCALE GENOMIC DNA]</scope>
    <source>
        <strain evidence="2 3">13-12</strain>
    </source>
</reference>
<dbReference type="NCBIfam" id="TIGR01733">
    <property type="entry name" value="AA-adenyl-dom"/>
    <property type="match status" value="1"/>
</dbReference>
<dbReference type="Pfam" id="PF00668">
    <property type="entry name" value="Condensation"/>
    <property type="match status" value="1"/>
</dbReference>
<protein>
    <recommendedName>
        <fullName evidence="1">Carrier domain-containing protein</fullName>
    </recommendedName>
</protein>
<dbReference type="Pfam" id="PF13193">
    <property type="entry name" value="AMP-binding_C"/>
    <property type="match status" value="1"/>
</dbReference>
<dbReference type="Gene3D" id="3.40.50.980">
    <property type="match status" value="2"/>
</dbReference>
<accession>A0A1Q9GXY0</accession>
<dbReference type="Gene3D" id="3.40.50.1820">
    <property type="entry name" value="alpha/beta hydrolase"/>
    <property type="match status" value="1"/>
</dbReference>
<dbReference type="Gene3D" id="3.30.559.30">
    <property type="entry name" value="Nonribosomal peptide synthetase, condensation domain"/>
    <property type="match status" value="1"/>
</dbReference>
<dbReference type="InterPro" id="IPR023213">
    <property type="entry name" value="CAT-like_dom_sf"/>
</dbReference>
<evidence type="ECO:0000313" key="3">
    <source>
        <dbReference type="Proteomes" id="UP000186905"/>
    </source>
</evidence>
<dbReference type="PANTHER" id="PTHR45527">
    <property type="entry name" value="NONRIBOSOMAL PEPTIDE SYNTHETASE"/>
    <property type="match status" value="1"/>
</dbReference>
<dbReference type="STRING" id="1903952.BIT28_01700"/>
<dbReference type="GO" id="GO:0043041">
    <property type="term" value="P:amino acid activation for nonribosomal peptide biosynthetic process"/>
    <property type="evidence" value="ECO:0007669"/>
    <property type="project" value="TreeGrafter"/>
</dbReference>
<dbReference type="SUPFAM" id="SSF52777">
    <property type="entry name" value="CoA-dependent acyltransferases"/>
    <property type="match status" value="2"/>
</dbReference>
<dbReference type="InterPro" id="IPR029058">
    <property type="entry name" value="AB_hydrolase_fold"/>
</dbReference>
<dbReference type="Pfam" id="PF00550">
    <property type="entry name" value="PP-binding"/>
    <property type="match status" value="2"/>
</dbReference>
<comment type="caution">
    <text evidence="2">The sequence shown here is derived from an EMBL/GenBank/DDBJ whole genome shotgun (WGS) entry which is preliminary data.</text>
</comment>
<dbReference type="Gene3D" id="2.30.38.10">
    <property type="entry name" value="Luciferase, Domain 3"/>
    <property type="match status" value="1"/>
</dbReference>
<dbReference type="PROSITE" id="PS00455">
    <property type="entry name" value="AMP_BINDING"/>
    <property type="match status" value="2"/>
</dbReference>
<dbReference type="GO" id="GO:0031177">
    <property type="term" value="F:phosphopantetheine binding"/>
    <property type="evidence" value="ECO:0007669"/>
    <property type="project" value="TreeGrafter"/>
</dbReference>
<dbReference type="Gene3D" id="3.30.300.30">
    <property type="match status" value="2"/>
</dbReference>